<feature type="region of interest" description="Disordered" evidence="1">
    <location>
        <begin position="1"/>
        <end position="32"/>
    </location>
</feature>
<organism evidence="3">
    <name type="scientific">Streptomyces ambofaciens (strain ATCC 23877 / 3486 / DSM 40053 / JCM 4204 / NBRC 12836 / NRRL B-2516)</name>
    <dbReference type="NCBI Taxonomy" id="278992"/>
    <lineage>
        <taxon>Bacteria</taxon>
        <taxon>Bacillati</taxon>
        <taxon>Actinomycetota</taxon>
        <taxon>Actinomycetes</taxon>
        <taxon>Kitasatosporales</taxon>
        <taxon>Streptomycetaceae</taxon>
        <taxon>Streptomyces</taxon>
    </lineage>
</organism>
<proteinExistence type="predicted"/>
<evidence type="ECO:0000256" key="1">
    <source>
        <dbReference type="SAM" id="MobiDB-lite"/>
    </source>
</evidence>
<evidence type="ECO:0000313" key="3">
    <source>
        <dbReference type="EMBL" id="CAJ89412.1"/>
    </source>
</evidence>
<dbReference type="AlphaFoldDB" id="A3KI83"/>
<dbReference type="EMBL" id="CP012382">
    <property type="protein sequence ID" value="AKZ53532.1"/>
    <property type="molecule type" value="Genomic_DNA"/>
</dbReference>
<evidence type="ECO:0000313" key="2">
    <source>
        <dbReference type="EMBL" id="AKZ53532.1"/>
    </source>
</evidence>
<sequence length="90" mass="9707">MGTAATRFGRRLSQGAGLSGPLPGRPVPPHGRPVLLQVAERNRGHREHVEEAVAIRDRLLTSFDRAAILPRGPERRKLLTGPEATSAVAE</sequence>
<dbReference type="EMBL" id="AM238663">
    <property type="protein sequence ID" value="CAJ89412.1"/>
    <property type="molecule type" value="Genomic_DNA"/>
</dbReference>
<dbReference type="KEGG" id="samb:SAM23877_0483"/>
<reference evidence="4" key="2">
    <citation type="journal article" date="2015" name="J. Biotechnol.">
        <title>Complete genome sequence of Streptomyces ambofaciens ATCC 23877, the spiramycin producer.</title>
        <authorList>
            <person name="Thibessard A."/>
            <person name="Haas D."/>
            <person name="Gerbaud C."/>
            <person name="Aigle B."/>
            <person name="Lautru S."/>
            <person name="Pernodet J.L."/>
            <person name="Leblond P."/>
        </authorList>
    </citation>
    <scope>NUCLEOTIDE SEQUENCE [LARGE SCALE GENOMIC DNA]</scope>
    <source>
        <strain evidence="4">ATCC 23877 / 3486 / DSM 40053 / JCM 4204 / NBRC 12836 / NRRL B-2516</strain>
    </source>
</reference>
<dbReference type="Proteomes" id="UP000061018">
    <property type="component" value="Chromosome"/>
</dbReference>
<reference evidence="3" key="1">
    <citation type="journal article" date="2006" name="Mol. Biol. Evol.">
        <title>Evolution of the terminal regions of the Streptomyces linear chromosome.</title>
        <authorList>
            <person name="Choulet F."/>
            <person name="Aigle B."/>
            <person name="Gallois A."/>
            <person name="Mangenot S."/>
            <person name="Gerbaud C."/>
            <person name="Truong C."/>
            <person name="Francou F.X."/>
            <person name="Fourrier C."/>
            <person name="Guerineau M."/>
            <person name="Decaris B."/>
            <person name="Barbe V."/>
            <person name="Pernodet J.L."/>
            <person name="Leblond P."/>
        </authorList>
    </citation>
    <scope>NUCLEOTIDE SEQUENCE</scope>
    <source>
        <strain evidence="3">ATCC 23877</strain>
    </source>
</reference>
<name>A3KI83_STRA7</name>
<gene>
    <name evidence="2" type="ORF">SAM23877_0483</name>
    <name evidence="3" type="ORF">SAML0425</name>
</gene>
<protein>
    <submittedName>
        <fullName evidence="3">Putative dehydrogenase</fullName>
    </submittedName>
</protein>
<accession>A3KI83</accession>
<reference evidence="2" key="3">
    <citation type="submission" date="2015-07" db="EMBL/GenBank/DDBJ databases">
        <title>Complete genome sequence of Streptomyces ambofaciens ATCC 23877, the spiramycin producer.</title>
        <authorList>
            <person name="Thibessard A."/>
            <person name="Haas D."/>
            <person name="Gerbaud C."/>
            <person name="Aigle B."/>
            <person name="Lautru S."/>
            <person name="Pernodet J.-L."/>
            <person name="Leblond P."/>
        </authorList>
    </citation>
    <scope>NUCLEOTIDE SEQUENCE [LARGE SCALE GENOMIC DNA]</scope>
    <source>
        <strain evidence="2">ATCC 23877</strain>
    </source>
</reference>
<evidence type="ECO:0000313" key="4">
    <source>
        <dbReference type="Proteomes" id="UP000061018"/>
    </source>
</evidence>